<proteinExistence type="predicted"/>
<dbReference type="PROSITE" id="PS50404">
    <property type="entry name" value="GST_NTER"/>
    <property type="match status" value="1"/>
</dbReference>
<evidence type="ECO:0000313" key="3">
    <source>
        <dbReference type="Proteomes" id="UP001642484"/>
    </source>
</evidence>
<dbReference type="InterPro" id="IPR036249">
    <property type="entry name" value="Thioredoxin-like_sf"/>
</dbReference>
<evidence type="ECO:0000313" key="2">
    <source>
        <dbReference type="EMBL" id="CAK8995175.1"/>
    </source>
</evidence>
<gene>
    <name evidence="2" type="ORF">CCMP2556_LOCUS3933</name>
</gene>
<accession>A0ABP0HY83</accession>
<reference evidence="2 3" key="1">
    <citation type="submission" date="2024-02" db="EMBL/GenBank/DDBJ databases">
        <authorList>
            <person name="Chen Y."/>
            <person name="Shah S."/>
            <person name="Dougan E. K."/>
            <person name="Thang M."/>
            <person name="Chan C."/>
        </authorList>
    </citation>
    <scope>NUCLEOTIDE SEQUENCE [LARGE SCALE GENOMIC DNA]</scope>
</reference>
<name>A0ABP0HY83_9DINO</name>
<dbReference type="Gene3D" id="1.20.1050.10">
    <property type="match status" value="1"/>
</dbReference>
<feature type="domain" description="GST N-terminal" evidence="1">
    <location>
        <begin position="1"/>
        <end position="86"/>
    </location>
</feature>
<dbReference type="InterPro" id="IPR004045">
    <property type="entry name" value="Glutathione_S-Trfase_N"/>
</dbReference>
<organism evidence="2 3">
    <name type="scientific">Durusdinium trenchii</name>
    <dbReference type="NCBI Taxonomy" id="1381693"/>
    <lineage>
        <taxon>Eukaryota</taxon>
        <taxon>Sar</taxon>
        <taxon>Alveolata</taxon>
        <taxon>Dinophyceae</taxon>
        <taxon>Suessiales</taxon>
        <taxon>Symbiodiniaceae</taxon>
        <taxon>Durusdinium</taxon>
    </lineage>
</organism>
<comment type="caution">
    <text evidence="2">The sequence shown here is derived from an EMBL/GenBank/DDBJ whole genome shotgun (WGS) entry which is preliminary data.</text>
</comment>
<dbReference type="Proteomes" id="UP001642484">
    <property type="component" value="Unassembled WGS sequence"/>
</dbReference>
<sequence length="198" mass="22026">MSSCFSCFSGMTRSQTSKDLGKGPAIALALHHGNLDWEGEFPSAWKDMKPQTPFGELPVLEVPGQGLIGQEAAILHYLALKEPLLAGADDEEMVTSFQILGAAEDIYQTLWRRGRLAVFAQDRDCQVHQGQGRVFYPDTHGSYGVDSLYTWSNGTVWRVTSRPTYGACDLWSGDVGACPWLIDVHRCRRVEPSEFQRT</sequence>
<dbReference type="SUPFAM" id="SSF52833">
    <property type="entry name" value="Thioredoxin-like"/>
    <property type="match status" value="1"/>
</dbReference>
<protein>
    <recommendedName>
        <fullName evidence="1">GST N-terminal domain-containing protein</fullName>
    </recommendedName>
</protein>
<keyword evidence="3" id="KW-1185">Reference proteome</keyword>
<dbReference type="EMBL" id="CAXAMN010001559">
    <property type="protein sequence ID" value="CAK8995175.1"/>
    <property type="molecule type" value="Genomic_DNA"/>
</dbReference>
<dbReference type="Gene3D" id="3.40.30.10">
    <property type="entry name" value="Glutaredoxin"/>
    <property type="match status" value="1"/>
</dbReference>
<evidence type="ECO:0000259" key="1">
    <source>
        <dbReference type="PROSITE" id="PS50404"/>
    </source>
</evidence>